<proteinExistence type="predicted"/>
<dbReference type="PROSITE" id="PS51186">
    <property type="entry name" value="GNAT"/>
    <property type="match status" value="1"/>
</dbReference>
<dbReference type="GO" id="GO:0016747">
    <property type="term" value="F:acyltransferase activity, transferring groups other than amino-acyl groups"/>
    <property type="evidence" value="ECO:0007669"/>
    <property type="project" value="InterPro"/>
</dbReference>
<evidence type="ECO:0000259" key="3">
    <source>
        <dbReference type="PROSITE" id="PS51186"/>
    </source>
</evidence>
<sequence length="175" mass="19332">MTNFAWMDVAQARQRLTQLSDLLQACVADGASIGFTDPQDLAVIEQFWRSRAANLVSGESELLIAFQHNVVVGCVMLGVGSMPNGRHRAEVSKLLVHPRARRQGIARQLMRLAEQRAQALDKTLLVLDTRSGDVATDLYLSLGWQIAGAIPGYAESITGEREATTVMFKRLERRP</sequence>
<dbReference type="SUPFAM" id="SSF55729">
    <property type="entry name" value="Acyl-CoA N-acyltransferases (Nat)"/>
    <property type="match status" value="1"/>
</dbReference>
<dbReference type="EMBL" id="MWUE01000004">
    <property type="protein sequence ID" value="OQP35907.1"/>
    <property type="molecule type" value="Genomic_DNA"/>
</dbReference>
<comment type="caution">
    <text evidence="4">The sequence shown here is derived from an EMBL/GenBank/DDBJ whole genome shotgun (WGS) entry which is preliminary data.</text>
</comment>
<gene>
    <name evidence="4" type="ORF">B2J69_02615</name>
</gene>
<dbReference type="AlphaFoldDB" id="A0A1V9DPY8"/>
<dbReference type="CDD" id="cd04301">
    <property type="entry name" value="NAT_SF"/>
    <property type="match status" value="1"/>
</dbReference>
<dbReference type="Proteomes" id="UP000192769">
    <property type="component" value="Unassembled WGS sequence"/>
</dbReference>
<dbReference type="InterPro" id="IPR016181">
    <property type="entry name" value="Acyl_CoA_acyltransferase"/>
</dbReference>
<dbReference type="PANTHER" id="PTHR43877">
    <property type="entry name" value="AMINOALKYLPHOSPHONATE N-ACETYLTRANSFERASE-RELATED-RELATED"/>
    <property type="match status" value="1"/>
</dbReference>
<evidence type="ECO:0000313" key="5">
    <source>
        <dbReference type="Proteomes" id="UP000192769"/>
    </source>
</evidence>
<keyword evidence="2" id="KW-0012">Acyltransferase</keyword>
<keyword evidence="1 4" id="KW-0808">Transferase</keyword>
<dbReference type="OrthoDB" id="3389160at2"/>
<dbReference type="Pfam" id="PF00583">
    <property type="entry name" value="Acetyltransf_1"/>
    <property type="match status" value="1"/>
</dbReference>
<evidence type="ECO:0000256" key="1">
    <source>
        <dbReference type="ARBA" id="ARBA00022679"/>
    </source>
</evidence>
<dbReference type="RefSeq" id="WP_081136063.1">
    <property type="nucleotide sequence ID" value="NZ_MWUE01000004.1"/>
</dbReference>
<dbReference type="InterPro" id="IPR050832">
    <property type="entry name" value="Bact_Acetyltransf"/>
</dbReference>
<dbReference type="InterPro" id="IPR000182">
    <property type="entry name" value="GNAT_dom"/>
</dbReference>
<organism evidence="4 5">
    <name type="scientific">Pantoea latae</name>
    <dbReference type="NCBI Taxonomy" id="1964541"/>
    <lineage>
        <taxon>Bacteria</taxon>
        <taxon>Pseudomonadati</taxon>
        <taxon>Pseudomonadota</taxon>
        <taxon>Gammaproteobacteria</taxon>
        <taxon>Enterobacterales</taxon>
        <taxon>Erwiniaceae</taxon>
        <taxon>Pantoea</taxon>
    </lineage>
</organism>
<keyword evidence="5" id="KW-1185">Reference proteome</keyword>
<dbReference type="Gene3D" id="3.40.630.30">
    <property type="match status" value="1"/>
</dbReference>
<reference evidence="4 5" key="1">
    <citation type="submission" date="2017-02" db="EMBL/GenBank/DDBJ databases">
        <title>Whole genome shotgun sequence of Pantoea agglomerans strain AS1 isolated from a cycad, Zamia floridana in Central Florida, USA.</title>
        <authorList>
            <person name="Lata P."/>
            <person name="Govindarajan S."/>
            <person name="Qi F."/>
            <person name="Li J.-L."/>
            <person name="Maurya S.K."/>
            <person name="Sahoo M.K."/>
        </authorList>
    </citation>
    <scope>NUCLEOTIDE SEQUENCE [LARGE SCALE GENOMIC DNA]</scope>
    <source>
        <strain evidence="4 5">AS1</strain>
    </source>
</reference>
<evidence type="ECO:0000313" key="4">
    <source>
        <dbReference type="EMBL" id="OQP35907.1"/>
    </source>
</evidence>
<evidence type="ECO:0000256" key="2">
    <source>
        <dbReference type="ARBA" id="ARBA00023315"/>
    </source>
</evidence>
<accession>A0A1V9DPY8</accession>
<protein>
    <submittedName>
        <fullName evidence="4">GNAT family N-acetyltransferase</fullName>
    </submittedName>
</protein>
<feature type="domain" description="N-acetyltransferase" evidence="3">
    <location>
        <begin position="7"/>
        <end position="172"/>
    </location>
</feature>
<name>A0A1V9DPY8_9GAMM</name>